<keyword evidence="1" id="KW-0732">Signal</keyword>
<name>A0A0A7UWG0_9SPIR</name>
<evidence type="ECO:0000313" key="3">
    <source>
        <dbReference type="Proteomes" id="UP000030940"/>
    </source>
</evidence>
<keyword evidence="3" id="KW-1185">Reference proteome</keyword>
<protein>
    <submittedName>
        <fullName evidence="2">Uncharacterized protein</fullName>
    </submittedName>
</protein>
<feature type="chain" id="PRO_5002045896" evidence="1">
    <location>
        <begin position="19"/>
        <end position="493"/>
    </location>
</feature>
<dbReference type="AlphaFoldDB" id="A0A0A7UWG0"/>
<dbReference type="KEGG" id="bchi:OY14_03965"/>
<feature type="signal peptide" evidence="1">
    <location>
        <begin position="1"/>
        <end position="18"/>
    </location>
</feature>
<dbReference type="HOGENOM" id="CLU_553969_0_0_12"/>
<evidence type="ECO:0000313" key="2">
    <source>
        <dbReference type="EMBL" id="AJA90566.1"/>
    </source>
</evidence>
<gene>
    <name evidence="2" type="ORF">OY14_03965</name>
</gene>
<proteinExistence type="predicted"/>
<sequence>MFYLKMVFILFISINLDAALIEEDEDISNILFNESKNFSNVKKWNDLIYGSLDFNLLASDSLYELALKENIALMDRIYLLKEAIKINNFKATTLKDIYASYFSLLLRQNENKNMYEEIITLYSNLNEELQIDKDLICMRLEASGRLESFGDDFKEILLKAFSLYGNDFLFFKWFLKEDRFFFSIFNTIKSKEDFFFTAENINYIFRNSDFNYDNSVSLFSFLKDKIKEYNGIHGIYFLKYKLLDPDEAYRVFKKHPPKTINEYKLFYDLLEDPDMKSKFLEDFKRLSGIYCIDNKNNIAILKDGVLVGVFSGMVDSVNEFNLNSKYFNQVYFKDKSPVYYENSLLGYKINYSVYPYVDMIEFQYSERRDVYTFALHTFKYNLFNNLGYDFNSVGIRELFLINIKDFFLPTALNLFFGKVSVLDVRSSLISKKIYFGSNLVEVKNYVVGSLVSIYRKVNGSKKFNYIEIYEKDKLKIKKALVDDDYFESYQIFE</sequence>
<accession>A0A0A7UWG0</accession>
<dbReference type="STRING" id="1245910.OY14_03965"/>
<dbReference type="Proteomes" id="UP000030940">
    <property type="component" value="Chromosome"/>
</dbReference>
<dbReference type="EMBL" id="CP009910">
    <property type="protein sequence ID" value="AJA90566.1"/>
    <property type="molecule type" value="Genomic_DNA"/>
</dbReference>
<evidence type="ECO:0000256" key="1">
    <source>
        <dbReference type="SAM" id="SignalP"/>
    </source>
</evidence>
<organism evidence="2 3">
    <name type="scientific">Borreliella chilensis</name>
    <dbReference type="NCBI Taxonomy" id="1245910"/>
    <lineage>
        <taxon>Bacteria</taxon>
        <taxon>Pseudomonadati</taxon>
        <taxon>Spirochaetota</taxon>
        <taxon>Spirochaetia</taxon>
        <taxon>Spirochaetales</taxon>
        <taxon>Borreliaceae</taxon>
        <taxon>Borreliella</taxon>
    </lineage>
</organism>
<reference evidence="2 3" key="1">
    <citation type="journal article" date="2015" name="Genome Announc.">
        <title>Genome Sequence of Borrelia chilensis VA1, a South American Member of the Lyme Borreliosis Group.</title>
        <authorList>
            <person name="Huang W."/>
            <person name="Ojaimi C."/>
            <person name="Fallon J.T."/>
            <person name="Travisany D."/>
            <person name="Maass A."/>
            <person name="Ivanova L."/>
            <person name="Tomova A."/>
            <person name="Gonzalez-Acuna D."/>
            <person name="Godfrey H.P."/>
            <person name="Cabello F.C."/>
        </authorList>
    </citation>
    <scope>NUCLEOTIDE SEQUENCE [LARGE SCALE GENOMIC DNA]</scope>
    <source>
        <strain evidence="2 3">VA1</strain>
    </source>
</reference>